<sequence length="100" mass="11341">MKRNGDVYEANEFKAAICPSYPSVKRPPRVIQGWDRVACLSKNCSIFLCLHSNRLHFGSMIPWLDPSFPSGIAVRDRRLTAVATFDASTWKSHELVVGYR</sequence>
<dbReference type="OrthoDB" id="10361027at2759"/>
<dbReference type="RefSeq" id="XP_006562304.1">
    <property type="nucleotide sequence ID" value="XM_006562241.3"/>
</dbReference>
<reference evidence="3" key="2">
    <citation type="submission" date="2025-04" db="UniProtKB">
        <authorList>
            <consortium name="RefSeq"/>
        </authorList>
    </citation>
    <scope>IDENTIFICATION</scope>
    <source>
        <strain evidence="3">DH4</strain>
        <tissue evidence="3">Whole body</tissue>
    </source>
</reference>
<name>A0A7M7GP75_APIME</name>
<reference evidence="1" key="1">
    <citation type="submission" date="2021-01" db="UniProtKB">
        <authorList>
            <consortium name="EnsemblMetazoa"/>
        </authorList>
    </citation>
    <scope>IDENTIFICATION</scope>
    <source>
        <strain evidence="1">DH4</strain>
    </source>
</reference>
<organism evidence="1">
    <name type="scientific">Apis mellifera</name>
    <name type="common">Honeybee</name>
    <dbReference type="NCBI Taxonomy" id="7460"/>
    <lineage>
        <taxon>Eukaryota</taxon>
        <taxon>Metazoa</taxon>
        <taxon>Ecdysozoa</taxon>
        <taxon>Arthropoda</taxon>
        <taxon>Hexapoda</taxon>
        <taxon>Insecta</taxon>
        <taxon>Pterygota</taxon>
        <taxon>Neoptera</taxon>
        <taxon>Endopterygota</taxon>
        <taxon>Hymenoptera</taxon>
        <taxon>Apocrita</taxon>
        <taxon>Aculeata</taxon>
        <taxon>Apoidea</taxon>
        <taxon>Anthophila</taxon>
        <taxon>Apidae</taxon>
        <taxon>Apis</taxon>
    </lineage>
</organism>
<accession>A0A7M7GP75</accession>
<evidence type="ECO:0000313" key="1">
    <source>
        <dbReference type="EnsemblMetazoa" id="XP_006562304"/>
    </source>
</evidence>
<evidence type="ECO:0000313" key="2">
    <source>
        <dbReference type="Proteomes" id="UP000005203"/>
    </source>
</evidence>
<dbReference type="AlphaFoldDB" id="A0A7M7GP75"/>
<dbReference type="GeneID" id="102656160"/>
<dbReference type="EnsemblMetazoa" id="XM_006562241">
    <property type="protein sequence ID" value="XP_006562304"/>
    <property type="gene ID" value="LOC102656160"/>
</dbReference>
<accession>A0A8B6Z059</accession>
<proteinExistence type="predicted"/>
<keyword evidence="2" id="KW-1185">Reference proteome</keyword>
<dbReference type="Proteomes" id="UP000005203">
    <property type="component" value="Linkage group LG12"/>
</dbReference>
<dbReference type="KEGG" id="ame:102656160"/>
<gene>
    <name evidence="3" type="primary">LOC102656160</name>
</gene>
<protein>
    <submittedName>
        <fullName evidence="3">Uncharacterized protein LOC102656160</fullName>
    </submittedName>
</protein>
<evidence type="ECO:0000313" key="3">
    <source>
        <dbReference type="RefSeq" id="XP_006562304.1"/>
    </source>
</evidence>